<dbReference type="InterPro" id="IPR000914">
    <property type="entry name" value="SBP_5_dom"/>
</dbReference>
<comment type="caution">
    <text evidence="3">The sequence shown here is derived from an EMBL/GenBank/DDBJ whole genome shotgun (WGS) entry which is preliminary data.</text>
</comment>
<dbReference type="AlphaFoldDB" id="A0A3A4AWV3"/>
<dbReference type="SUPFAM" id="SSF53850">
    <property type="entry name" value="Periplasmic binding protein-like II"/>
    <property type="match status" value="1"/>
</dbReference>
<dbReference type="GO" id="GO:1904680">
    <property type="term" value="F:peptide transmembrane transporter activity"/>
    <property type="evidence" value="ECO:0007669"/>
    <property type="project" value="TreeGrafter"/>
</dbReference>
<evidence type="ECO:0000259" key="2">
    <source>
        <dbReference type="Pfam" id="PF00496"/>
    </source>
</evidence>
<dbReference type="Pfam" id="PF00496">
    <property type="entry name" value="SBP_bac_5"/>
    <property type="match status" value="1"/>
</dbReference>
<dbReference type="Proteomes" id="UP000265768">
    <property type="component" value="Unassembled WGS sequence"/>
</dbReference>
<feature type="region of interest" description="Disordered" evidence="1">
    <location>
        <begin position="1"/>
        <end position="39"/>
    </location>
</feature>
<dbReference type="PANTHER" id="PTHR30290">
    <property type="entry name" value="PERIPLASMIC BINDING COMPONENT OF ABC TRANSPORTER"/>
    <property type="match status" value="1"/>
</dbReference>
<dbReference type="GO" id="GO:0043190">
    <property type="term" value="C:ATP-binding cassette (ABC) transporter complex"/>
    <property type="evidence" value="ECO:0007669"/>
    <property type="project" value="InterPro"/>
</dbReference>
<dbReference type="OrthoDB" id="7888869at2"/>
<feature type="compositionally biased region" description="Polar residues" evidence="1">
    <location>
        <begin position="10"/>
        <end position="22"/>
    </location>
</feature>
<evidence type="ECO:0000313" key="4">
    <source>
        <dbReference type="Proteomes" id="UP000265768"/>
    </source>
</evidence>
<accession>A0A3A4AWV3</accession>
<evidence type="ECO:0000256" key="1">
    <source>
        <dbReference type="SAM" id="MobiDB-lite"/>
    </source>
</evidence>
<dbReference type="GO" id="GO:0042597">
    <property type="term" value="C:periplasmic space"/>
    <property type="evidence" value="ECO:0007669"/>
    <property type="project" value="UniProtKB-ARBA"/>
</dbReference>
<evidence type="ECO:0000313" key="3">
    <source>
        <dbReference type="EMBL" id="RJL34425.1"/>
    </source>
</evidence>
<organism evidence="3 4">
    <name type="scientific">Bailinhaonella thermotolerans</name>
    <dbReference type="NCBI Taxonomy" id="1070861"/>
    <lineage>
        <taxon>Bacteria</taxon>
        <taxon>Bacillati</taxon>
        <taxon>Actinomycetota</taxon>
        <taxon>Actinomycetes</taxon>
        <taxon>Streptosporangiales</taxon>
        <taxon>Streptosporangiaceae</taxon>
        <taxon>Bailinhaonella</taxon>
    </lineage>
</organism>
<dbReference type="Gene3D" id="3.10.105.10">
    <property type="entry name" value="Dipeptide-binding Protein, Domain 3"/>
    <property type="match status" value="1"/>
</dbReference>
<sequence>MLAATGLSACGNQKESGQSPTSAPRGGAKAKAFDINPQPRDKVKDGGVLRWAINEFPTQWNANHVDGNLANALLVINALMPSLFRSDEKGKVTPNPDYLTDAKITATKPKQVVTYTLNPKSKWSDGKPITWRDLAAQWKALNGKNGAYQPADTTGYRDIESVERGKDDRQAVVTFSRPFGEWQSLFYITPLYPASANETPEQFNKGYVGKIPVTAGPFKFQSFDKTAKTTTLVRDPAWWGDKPKLDSIVFRSMESDAQVGAFTNGEVDLFDVGPSAADYQRARGAQGAVVRQAAGPDYRHFHLNGESPTLSDVNVRRALAMAINRQAIAQSDLQGLNWPITLLDNHFFMNTQEGYQANGAQPAKYDAAQAGRLLDQAGWRMQGNQRVKNGKPLTVRFVVPSGVQLTRSEAEIAMSMLQQIGVKLSIETVPSDDYFTKYIIPGNYDMTAFAYIGNPFPASGARGNYANAVTGASGRQWGANLSRVGSPQVDAAMDRAISELDPAKARTLTNEADKLLWNEMGVLTLYQRPQNYAVKNTLANVGARGFYSLRYADIGFTR</sequence>
<dbReference type="GO" id="GO:0015833">
    <property type="term" value="P:peptide transport"/>
    <property type="evidence" value="ECO:0007669"/>
    <property type="project" value="TreeGrafter"/>
</dbReference>
<protein>
    <submittedName>
        <fullName evidence="3">ABC transporter family substrate-binding protein</fullName>
    </submittedName>
</protein>
<dbReference type="Gene3D" id="3.90.76.10">
    <property type="entry name" value="Dipeptide-binding Protein, Domain 1"/>
    <property type="match status" value="1"/>
</dbReference>
<reference evidence="3 4" key="1">
    <citation type="submission" date="2018-09" db="EMBL/GenBank/DDBJ databases">
        <title>YIM 75507 draft genome.</title>
        <authorList>
            <person name="Tang S."/>
            <person name="Feng Y."/>
        </authorList>
    </citation>
    <scope>NUCLEOTIDE SEQUENCE [LARGE SCALE GENOMIC DNA]</scope>
    <source>
        <strain evidence="3 4">YIM 75507</strain>
    </source>
</reference>
<gene>
    <name evidence="3" type="ORF">D5H75_08315</name>
</gene>
<dbReference type="PANTHER" id="PTHR30290:SF65">
    <property type="entry name" value="MONOACYL PHOSPHATIDYLINOSITOL TETRAMANNOSIDE-BINDING PROTEIN LPQW-RELATED"/>
    <property type="match status" value="1"/>
</dbReference>
<dbReference type="EMBL" id="QZEY01000002">
    <property type="protein sequence ID" value="RJL34425.1"/>
    <property type="molecule type" value="Genomic_DNA"/>
</dbReference>
<keyword evidence="4" id="KW-1185">Reference proteome</keyword>
<dbReference type="Gene3D" id="3.40.190.10">
    <property type="entry name" value="Periplasmic binding protein-like II"/>
    <property type="match status" value="1"/>
</dbReference>
<feature type="domain" description="Solute-binding protein family 5" evidence="2">
    <location>
        <begin position="105"/>
        <end position="465"/>
    </location>
</feature>
<proteinExistence type="predicted"/>
<name>A0A3A4AWV3_9ACTN</name>
<dbReference type="PIRSF" id="PIRSF002741">
    <property type="entry name" value="MppA"/>
    <property type="match status" value="1"/>
</dbReference>
<dbReference type="CDD" id="cd08501">
    <property type="entry name" value="PBP2_Lpqw"/>
    <property type="match status" value="1"/>
</dbReference>
<dbReference type="InterPro" id="IPR039424">
    <property type="entry name" value="SBP_5"/>
</dbReference>
<dbReference type="InterPro" id="IPR030678">
    <property type="entry name" value="Peptide/Ni-bd"/>
</dbReference>